<dbReference type="InterPro" id="IPR029046">
    <property type="entry name" value="LolA/LolB/LppX"/>
</dbReference>
<gene>
    <name evidence="4" type="ORF">J8F10_21150</name>
</gene>
<reference evidence="4 5" key="1">
    <citation type="submission" date="2021-04" db="EMBL/GenBank/DDBJ databases">
        <authorList>
            <person name="Ivanova A."/>
        </authorList>
    </citation>
    <scope>NUCLEOTIDE SEQUENCE [LARGE SCALE GENOMIC DNA]</scope>
    <source>
        <strain evidence="4 5">G18</strain>
    </source>
</reference>
<dbReference type="CDD" id="cd16325">
    <property type="entry name" value="LolA"/>
    <property type="match status" value="1"/>
</dbReference>
<dbReference type="InterPro" id="IPR017461">
    <property type="entry name" value="CHP03009_planctomycetes"/>
</dbReference>
<dbReference type="EMBL" id="JAGKQQ010000001">
    <property type="protein sequence ID" value="MBP3957767.1"/>
    <property type="molecule type" value="Genomic_DNA"/>
</dbReference>
<keyword evidence="5" id="KW-1185">Reference proteome</keyword>
<feature type="region of interest" description="Disordered" evidence="2">
    <location>
        <begin position="256"/>
        <end position="275"/>
    </location>
</feature>
<feature type="region of interest" description="Disordered" evidence="2">
    <location>
        <begin position="28"/>
        <end position="48"/>
    </location>
</feature>
<evidence type="ECO:0000256" key="3">
    <source>
        <dbReference type="SAM" id="SignalP"/>
    </source>
</evidence>
<accession>A0ABS5BVK2</accession>
<dbReference type="Gene3D" id="2.50.20.10">
    <property type="entry name" value="Lipoprotein localisation LolA/LolB/LppX"/>
    <property type="match status" value="1"/>
</dbReference>
<protein>
    <submittedName>
        <fullName evidence="4">TIGR03009 domain-containing protein</fullName>
    </submittedName>
</protein>
<evidence type="ECO:0000256" key="1">
    <source>
        <dbReference type="ARBA" id="ARBA00022729"/>
    </source>
</evidence>
<organism evidence="4 5">
    <name type="scientific">Gemmata palustris</name>
    <dbReference type="NCBI Taxonomy" id="2822762"/>
    <lineage>
        <taxon>Bacteria</taxon>
        <taxon>Pseudomonadati</taxon>
        <taxon>Planctomycetota</taxon>
        <taxon>Planctomycetia</taxon>
        <taxon>Gemmatales</taxon>
        <taxon>Gemmataceae</taxon>
        <taxon>Gemmata</taxon>
    </lineage>
</organism>
<evidence type="ECO:0000313" key="5">
    <source>
        <dbReference type="Proteomes" id="UP000676565"/>
    </source>
</evidence>
<dbReference type="RefSeq" id="WP_210657136.1">
    <property type="nucleotide sequence ID" value="NZ_JAGKQQ010000001.1"/>
</dbReference>
<proteinExistence type="predicted"/>
<dbReference type="Proteomes" id="UP000676565">
    <property type="component" value="Unassembled WGS sequence"/>
</dbReference>
<dbReference type="InterPro" id="IPR004564">
    <property type="entry name" value="OM_lipoprot_carrier_LolA-like"/>
</dbReference>
<dbReference type="SUPFAM" id="SSF89392">
    <property type="entry name" value="Prokaryotic lipoproteins and lipoprotein localization factors"/>
    <property type="match status" value="1"/>
</dbReference>
<comment type="caution">
    <text evidence="4">The sequence shown here is derived from an EMBL/GenBank/DDBJ whole genome shotgun (WGS) entry which is preliminary data.</text>
</comment>
<dbReference type="NCBIfam" id="TIGR03009">
    <property type="entry name" value="plancto_dom_2"/>
    <property type="match status" value="1"/>
</dbReference>
<name>A0ABS5BVK2_9BACT</name>
<feature type="compositionally biased region" description="Gly residues" evidence="2">
    <location>
        <begin position="264"/>
        <end position="275"/>
    </location>
</feature>
<feature type="chain" id="PRO_5045284890" evidence="3">
    <location>
        <begin position="21"/>
        <end position="275"/>
    </location>
</feature>
<feature type="signal peptide" evidence="3">
    <location>
        <begin position="1"/>
        <end position="20"/>
    </location>
</feature>
<keyword evidence="1 3" id="KW-0732">Signal</keyword>
<evidence type="ECO:0000313" key="4">
    <source>
        <dbReference type="EMBL" id="MBP3957767.1"/>
    </source>
</evidence>
<evidence type="ECO:0000256" key="2">
    <source>
        <dbReference type="SAM" id="MobiDB-lite"/>
    </source>
</evidence>
<sequence>MRFSGSALSIVLVAGSVGWAQPPAVTGTPVTGQPVAAQPDPPVPKSDPKLDPHLAEWEKRMANVVNLHTKIELARTDAVFKKTTKFSGTALCMKPAFARLRLDNIGDATKTDYEAYICDGKAVYVYNGVAKTITAFKIPQAGAGADNLMIDFLFGMKARDVKTRFNVALNKTDENYVYLDITPRLGKDQREFTSLQLALYGPGAKTAKISYLPAQVRMFKPNGDTEVWNFKDPELDVQGVDAKHFQYEEIKGWKVQEAPPAPAGNGGALPGGGKP</sequence>